<gene>
    <name evidence="1" type="ORF">D9C73_012255</name>
</gene>
<sequence>MAQFSDGPVEWPWCIQLVHCAHSSRWSHWCLAAFPSTRINAAPLGGQKWERVSNSDCRKARKSQGMTLDGQPSTTTTAATTLKPLLLQADLTWAALCPLSLPPPPLWPTQIQRVQGKPNLVHQEHLNPLPPGAGVYAALARKNPRVYGIPPNNGAERSNAQQR</sequence>
<evidence type="ECO:0000313" key="1">
    <source>
        <dbReference type="EMBL" id="TKS78918.1"/>
    </source>
</evidence>
<dbReference type="AlphaFoldDB" id="A0A4U5UVR8"/>
<evidence type="ECO:0000313" key="2">
    <source>
        <dbReference type="Proteomes" id="UP000298787"/>
    </source>
</evidence>
<organism evidence="1 2">
    <name type="scientific">Collichthys lucidus</name>
    <name type="common">Big head croaker</name>
    <name type="synonym">Sciaena lucida</name>
    <dbReference type="NCBI Taxonomy" id="240159"/>
    <lineage>
        <taxon>Eukaryota</taxon>
        <taxon>Metazoa</taxon>
        <taxon>Chordata</taxon>
        <taxon>Craniata</taxon>
        <taxon>Vertebrata</taxon>
        <taxon>Euteleostomi</taxon>
        <taxon>Actinopterygii</taxon>
        <taxon>Neopterygii</taxon>
        <taxon>Teleostei</taxon>
        <taxon>Neoteleostei</taxon>
        <taxon>Acanthomorphata</taxon>
        <taxon>Eupercaria</taxon>
        <taxon>Sciaenidae</taxon>
        <taxon>Collichthys</taxon>
    </lineage>
</organism>
<protein>
    <submittedName>
        <fullName evidence="1">Uncharacterized protein</fullName>
    </submittedName>
</protein>
<dbReference type="EMBL" id="CM014088">
    <property type="protein sequence ID" value="TKS78918.1"/>
    <property type="molecule type" value="Genomic_DNA"/>
</dbReference>
<accession>A0A4U5UVR8</accession>
<name>A0A4U5UVR8_COLLU</name>
<keyword evidence="2" id="KW-1185">Reference proteome</keyword>
<reference evidence="1 2" key="1">
    <citation type="submission" date="2019-01" db="EMBL/GenBank/DDBJ databases">
        <title>Genome Assembly of Collichthys lucidus.</title>
        <authorList>
            <person name="Cai M."/>
            <person name="Xiao S."/>
        </authorList>
    </citation>
    <scope>NUCLEOTIDE SEQUENCE [LARGE SCALE GENOMIC DNA]</scope>
    <source>
        <strain evidence="1">JT15FE1705JMU</strain>
        <tissue evidence="1">Muscle</tissue>
    </source>
</reference>
<proteinExistence type="predicted"/>
<dbReference type="Proteomes" id="UP000298787">
    <property type="component" value="Chromosome 11"/>
</dbReference>